<comment type="caution">
    <text evidence="8">The sequence shown here is derived from an EMBL/GenBank/DDBJ whole genome shotgun (WGS) entry which is preliminary data.</text>
</comment>
<dbReference type="InterPro" id="IPR013087">
    <property type="entry name" value="Znf_C2H2_type"/>
</dbReference>
<keyword evidence="9" id="KW-1185">Reference proteome</keyword>
<name>A0ABQ9X4K9_9EUKA</name>
<dbReference type="Proteomes" id="UP001281761">
    <property type="component" value="Unassembled WGS sequence"/>
</dbReference>
<keyword evidence="3 5" id="KW-0863">Zinc-finger</keyword>
<reference evidence="8 9" key="1">
    <citation type="journal article" date="2022" name="bioRxiv">
        <title>Genomics of Preaxostyla Flagellates Illuminates Evolutionary Transitions and the Path Towards Mitochondrial Loss.</title>
        <authorList>
            <person name="Novak L.V.F."/>
            <person name="Treitli S.C."/>
            <person name="Pyrih J."/>
            <person name="Halakuc P."/>
            <person name="Pipaliya S.V."/>
            <person name="Vacek V."/>
            <person name="Brzon O."/>
            <person name="Soukal P."/>
            <person name="Eme L."/>
            <person name="Dacks J.B."/>
            <person name="Karnkowska A."/>
            <person name="Elias M."/>
            <person name="Hampl V."/>
        </authorList>
    </citation>
    <scope>NUCLEOTIDE SEQUENCE [LARGE SCALE GENOMIC DNA]</scope>
    <source>
        <strain evidence="8">NAU3</strain>
        <tissue evidence="8">Gut</tissue>
    </source>
</reference>
<dbReference type="PANTHER" id="PTHR19818">
    <property type="entry name" value="ZINC FINGER PROTEIN ZIC AND GLI"/>
    <property type="match status" value="1"/>
</dbReference>
<keyword evidence="1" id="KW-0479">Metal-binding</keyword>
<dbReference type="PROSITE" id="PS50157">
    <property type="entry name" value="ZINC_FINGER_C2H2_2"/>
    <property type="match status" value="3"/>
</dbReference>
<dbReference type="PANTHER" id="PTHR19818:SF139">
    <property type="entry name" value="PAIR-RULE PROTEIN ODD-PAIRED"/>
    <property type="match status" value="1"/>
</dbReference>
<accession>A0ABQ9X4K9</accession>
<evidence type="ECO:0000256" key="3">
    <source>
        <dbReference type="ARBA" id="ARBA00022771"/>
    </source>
</evidence>
<dbReference type="PROSITE" id="PS00028">
    <property type="entry name" value="ZINC_FINGER_C2H2_1"/>
    <property type="match status" value="1"/>
</dbReference>
<evidence type="ECO:0000256" key="5">
    <source>
        <dbReference type="PROSITE-ProRule" id="PRU00042"/>
    </source>
</evidence>
<feature type="region of interest" description="Disordered" evidence="6">
    <location>
        <begin position="463"/>
        <end position="519"/>
    </location>
</feature>
<dbReference type="SMART" id="SM00355">
    <property type="entry name" value="ZnF_C2H2"/>
    <property type="match status" value="3"/>
</dbReference>
<evidence type="ECO:0000256" key="1">
    <source>
        <dbReference type="ARBA" id="ARBA00022723"/>
    </source>
</evidence>
<feature type="compositionally biased region" description="Basic and acidic residues" evidence="6">
    <location>
        <begin position="495"/>
        <end position="505"/>
    </location>
</feature>
<feature type="compositionally biased region" description="Acidic residues" evidence="6">
    <location>
        <begin position="478"/>
        <end position="487"/>
    </location>
</feature>
<dbReference type="EMBL" id="JARBJD010000221">
    <property type="protein sequence ID" value="KAK2946703.1"/>
    <property type="molecule type" value="Genomic_DNA"/>
</dbReference>
<evidence type="ECO:0000313" key="9">
    <source>
        <dbReference type="Proteomes" id="UP001281761"/>
    </source>
</evidence>
<dbReference type="SUPFAM" id="SSF57667">
    <property type="entry name" value="beta-beta-alpha zinc fingers"/>
    <property type="match status" value="2"/>
</dbReference>
<feature type="domain" description="C2H2-type" evidence="7">
    <location>
        <begin position="34"/>
        <end position="63"/>
    </location>
</feature>
<protein>
    <recommendedName>
        <fullName evidence="7">C2H2-type domain-containing protein</fullName>
    </recommendedName>
</protein>
<evidence type="ECO:0000259" key="7">
    <source>
        <dbReference type="PROSITE" id="PS50157"/>
    </source>
</evidence>
<dbReference type="InterPro" id="IPR036236">
    <property type="entry name" value="Znf_C2H2_sf"/>
</dbReference>
<keyword evidence="4" id="KW-0862">Zinc</keyword>
<sequence>MSSKRCKCQYCDYSTNFPSKLAIHERTHTGEKPYKCTFPGCEKAYYQSSHLKKHEIIHTGEKRYKCTFPGCDKAFAQSSGCRKAFVQSSDLTRHNRTDHPITIPLKRSGVVVRSGAEGEVLPKCRFCASSEWTDNGVECVNCGEFCHYLCACDHSLFVKSAVRAVDFEKFLCDTCFGELSPPALAELLYPRKEKSRVLEHTSVFPDGSCAVLGPQFSHPFNLVIAHSHHPFLNGFNTSVGVFVEGVVNPNELVAVISGADVPNAFPSAVFTRSDGVRLDTSLSPLPSRLIRRSSECGNCIPVDGFDDDTPIIFVKALRVIENEELVLWEGRGTTHKGDSTAAATQEMLGMCECGREVNTIDLRSMAESVLTELEENERQMVLIEEDRDARELEWNIGEAPLPWLLSVHSTREEMIRRERQQIAIHNLREVIGCEEEALPSNTSPLFVSSSWLRSECVSAADAEPLEVNKEPRTSSGSEGDDNFDWDDMTPFRTPTLEEQRSGKDGDFEEFEPFTFFPFQ</sequence>
<dbReference type="InterPro" id="IPR050329">
    <property type="entry name" value="GLI_C2H2-zinc-finger"/>
</dbReference>
<evidence type="ECO:0000256" key="6">
    <source>
        <dbReference type="SAM" id="MobiDB-lite"/>
    </source>
</evidence>
<feature type="domain" description="C2H2-type" evidence="7">
    <location>
        <begin position="64"/>
        <end position="104"/>
    </location>
</feature>
<dbReference type="Pfam" id="PF00096">
    <property type="entry name" value="zf-C2H2"/>
    <property type="match status" value="2"/>
</dbReference>
<evidence type="ECO:0000256" key="2">
    <source>
        <dbReference type="ARBA" id="ARBA00022737"/>
    </source>
</evidence>
<organism evidence="8 9">
    <name type="scientific">Blattamonas nauphoetae</name>
    <dbReference type="NCBI Taxonomy" id="2049346"/>
    <lineage>
        <taxon>Eukaryota</taxon>
        <taxon>Metamonada</taxon>
        <taxon>Preaxostyla</taxon>
        <taxon>Oxymonadida</taxon>
        <taxon>Blattamonas</taxon>
    </lineage>
</organism>
<keyword evidence="2" id="KW-0677">Repeat</keyword>
<proteinExistence type="predicted"/>
<feature type="domain" description="C2H2-type" evidence="7">
    <location>
        <begin position="6"/>
        <end position="33"/>
    </location>
</feature>
<gene>
    <name evidence="8" type="ORF">BLNAU_18375</name>
</gene>
<evidence type="ECO:0000313" key="8">
    <source>
        <dbReference type="EMBL" id="KAK2946703.1"/>
    </source>
</evidence>
<evidence type="ECO:0000256" key="4">
    <source>
        <dbReference type="ARBA" id="ARBA00022833"/>
    </source>
</evidence>
<dbReference type="Gene3D" id="3.30.160.60">
    <property type="entry name" value="Classic Zinc Finger"/>
    <property type="match status" value="3"/>
</dbReference>